<comment type="similarity">
    <text evidence="2">Belongs to the SLC13A/DASS transporter (TC 2.A.47) family. NADC subfamily.</text>
</comment>
<keyword evidence="8" id="KW-1185">Reference proteome</keyword>
<name>A0A8C3Q921_GEOPR</name>
<accession>A0A8C3Q921</accession>
<dbReference type="InterPro" id="IPR001898">
    <property type="entry name" value="SLC13A/DASS"/>
</dbReference>
<keyword evidence="6" id="KW-0915">Sodium</keyword>
<dbReference type="PANTHER" id="PTHR10283">
    <property type="entry name" value="SOLUTE CARRIER FAMILY 13 MEMBER"/>
    <property type="match status" value="1"/>
</dbReference>
<keyword evidence="6" id="KW-0813">Transport</keyword>
<keyword evidence="6" id="KW-0739">Sodium transport</keyword>
<dbReference type="Proteomes" id="UP000694382">
    <property type="component" value="Chromosome 1A"/>
</dbReference>
<evidence type="ECO:0000256" key="6">
    <source>
        <dbReference type="ARBA" id="ARBA00023201"/>
    </source>
</evidence>
<dbReference type="GeneID" id="115910119"/>
<comment type="subcellular location">
    <subcellularLocation>
        <location evidence="1">Membrane</location>
        <topology evidence="1">Multi-pass membrane protein</topology>
    </subcellularLocation>
</comment>
<keyword evidence="3" id="KW-0812">Transmembrane</keyword>
<gene>
    <name evidence="7" type="primary">SLC13A4</name>
</gene>
<sequence length="651" mass="72103">MKIGISEEPEKNLKEKKATRRSMAVMKEILRSRNLLLVVLIPLLLLPLPLIYPSSEASCAYVLMVTAVYWVSEAVPLGAAALVPAFLYPLFGVMKSSEVAAEYFKNTTLLLMGVICVAASVEKWNLHKRIALRMVMMAGAKPGMLLLCFMCCTTVLSMWLSNTSSTAMVMPIVEAVLQELVNAEEECEVITAAGSTTAEENKPIGLGEKHGQPSLELIFINEDATTTDFSSLVRSKSMNGVHMIANPIGTMNSTSNGQHLPQAQILVLPPEPSELSSRYQTRHDHMVCKCLSLSISYAATIGGLTTIIGTSTSLIFLEHFNNQYPKAEVVNFGTWFLFSFPISLIMLVLTWFWLHWLFLGCNFKETCSVSKKKKTKREEMSERRIQEEYKKLGNVSYPEMVTGFFFILMTLLWFTREPGFVPGWSSFFEKKGYRTDATVSVFLGFLLFLIPAKKPCFGKRRKGDGEKSTEINPLEPIITWKDFQKTMPWEIVVLVGGGYALAAGCKTSGLSTWIGRQMLSLSSLPSWAVTLLACILVSMVTEFVSNPATITIFLPILCSMSETLLINPLYTLIPVTMCISFAVMLPVGNPPNAIVFSYGHCQIKDMVKAGLGVNLIGLAVVMVAINTWGIRLFQLNTFPEWAAVSNITSHT</sequence>
<proteinExistence type="inferred from homology"/>
<keyword evidence="6" id="KW-0406">Ion transport</keyword>
<reference evidence="7" key="3">
    <citation type="submission" date="2025-09" db="UniProtKB">
        <authorList>
            <consortium name="Ensembl"/>
        </authorList>
    </citation>
    <scope>IDENTIFICATION</scope>
</reference>
<keyword evidence="4" id="KW-1133">Transmembrane helix</keyword>
<evidence type="ECO:0000256" key="4">
    <source>
        <dbReference type="ARBA" id="ARBA00022989"/>
    </source>
</evidence>
<keyword evidence="5" id="KW-0472">Membrane</keyword>
<evidence type="ECO:0000256" key="2">
    <source>
        <dbReference type="ARBA" id="ARBA00006772"/>
    </source>
</evidence>
<dbReference type="CTD" id="26266"/>
<evidence type="ECO:0000256" key="3">
    <source>
        <dbReference type="ARBA" id="ARBA00022692"/>
    </source>
</evidence>
<evidence type="ECO:0000313" key="7">
    <source>
        <dbReference type="Ensembl" id="ENSCPVP00000011355.1"/>
    </source>
</evidence>
<evidence type="ECO:0000256" key="1">
    <source>
        <dbReference type="ARBA" id="ARBA00004141"/>
    </source>
</evidence>
<dbReference type="GO" id="GO:0005886">
    <property type="term" value="C:plasma membrane"/>
    <property type="evidence" value="ECO:0007669"/>
    <property type="project" value="TreeGrafter"/>
</dbReference>
<dbReference type="GO" id="GO:0015370">
    <property type="term" value="F:solute:sodium symporter activity"/>
    <property type="evidence" value="ECO:0007669"/>
    <property type="project" value="UniProtKB-ARBA"/>
</dbReference>
<reference evidence="7" key="2">
    <citation type="submission" date="2025-08" db="UniProtKB">
        <authorList>
            <consortium name="Ensembl"/>
        </authorList>
    </citation>
    <scope>IDENTIFICATION</scope>
</reference>
<dbReference type="PANTHER" id="PTHR10283:SF63">
    <property type="entry name" value="SOLUTE CARRIER FAMILY 13 MEMBER 4"/>
    <property type="match status" value="1"/>
</dbReference>
<organism evidence="7 8">
    <name type="scientific">Geospiza parvula</name>
    <name type="common">Small tree-finch</name>
    <name type="synonym">Camarhynchus parvulus</name>
    <dbReference type="NCBI Taxonomy" id="87175"/>
    <lineage>
        <taxon>Eukaryota</taxon>
        <taxon>Metazoa</taxon>
        <taxon>Chordata</taxon>
        <taxon>Craniata</taxon>
        <taxon>Vertebrata</taxon>
        <taxon>Euteleostomi</taxon>
        <taxon>Archelosauria</taxon>
        <taxon>Archosauria</taxon>
        <taxon>Dinosauria</taxon>
        <taxon>Saurischia</taxon>
        <taxon>Theropoda</taxon>
        <taxon>Coelurosauria</taxon>
        <taxon>Aves</taxon>
        <taxon>Neognathae</taxon>
        <taxon>Neoaves</taxon>
        <taxon>Telluraves</taxon>
        <taxon>Australaves</taxon>
        <taxon>Passeriformes</taxon>
        <taxon>Thraupidae</taxon>
        <taxon>Camarhynchus</taxon>
    </lineage>
</organism>
<evidence type="ECO:0000256" key="5">
    <source>
        <dbReference type="ARBA" id="ARBA00023136"/>
    </source>
</evidence>
<dbReference type="Pfam" id="PF00939">
    <property type="entry name" value="Na_sulph_symp"/>
    <property type="match status" value="1"/>
</dbReference>
<dbReference type="AlphaFoldDB" id="A0A8C3Q921"/>
<dbReference type="RefSeq" id="XP_030815841.1">
    <property type="nucleotide sequence ID" value="XM_030959981.1"/>
</dbReference>
<protein>
    <submittedName>
        <fullName evidence="7">Solute carrier family 13 member 4</fullName>
    </submittedName>
</protein>
<evidence type="ECO:0000313" key="8">
    <source>
        <dbReference type="Proteomes" id="UP000694382"/>
    </source>
</evidence>
<dbReference type="Ensembl" id="ENSCPVT00000011845.2">
    <property type="protein sequence ID" value="ENSCPVP00000011355.1"/>
    <property type="gene ID" value="ENSCPVG00000008308.2"/>
</dbReference>
<reference evidence="7" key="1">
    <citation type="submission" date="2020-02" db="EMBL/GenBank/DDBJ databases">
        <authorList>
            <person name="Enbody D E."/>
            <person name="Pettersson E M."/>
        </authorList>
    </citation>
    <scope>NUCLEOTIDE SEQUENCE [LARGE SCALE GENOMIC DNA]</scope>
</reference>